<accession>A0A9P5N7T3</accession>
<reference evidence="1" key="1">
    <citation type="submission" date="2020-11" db="EMBL/GenBank/DDBJ databases">
        <authorList>
            <consortium name="DOE Joint Genome Institute"/>
            <person name="Ahrendt S."/>
            <person name="Riley R."/>
            <person name="Andreopoulos W."/>
            <person name="LaButti K."/>
            <person name="Pangilinan J."/>
            <person name="Ruiz-duenas F.J."/>
            <person name="Barrasa J.M."/>
            <person name="Sanchez-Garcia M."/>
            <person name="Camarero S."/>
            <person name="Miyauchi S."/>
            <person name="Serrano A."/>
            <person name="Linde D."/>
            <person name="Babiker R."/>
            <person name="Drula E."/>
            <person name="Ayuso-Fernandez I."/>
            <person name="Pacheco R."/>
            <person name="Padilla G."/>
            <person name="Ferreira P."/>
            <person name="Barriuso J."/>
            <person name="Kellner H."/>
            <person name="Castanera R."/>
            <person name="Alfaro M."/>
            <person name="Ramirez L."/>
            <person name="Pisabarro A.G."/>
            <person name="Kuo A."/>
            <person name="Tritt A."/>
            <person name="Lipzen A."/>
            <person name="He G."/>
            <person name="Yan M."/>
            <person name="Ng V."/>
            <person name="Cullen D."/>
            <person name="Martin F."/>
            <person name="Rosso M.-N."/>
            <person name="Henrissat B."/>
            <person name="Hibbett D."/>
            <person name="Martinez A.T."/>
            <person name="Grigoriev I.V."/>
        </authorList>
    </citation>
    <scope>NUCLEOTIDE SEQUENCE</scope>
    <source>
        <strain evidence="1">AH 44721</strain>
    </source>
</reference>
<gene>
    <name evidence="1" type="ORF">CPB84DRAFT_1854131</name>
</gene>
<evidence type="ECO:0000313" key="1">
    <source>
        <dbReference type="EMBL" id="KAF8873177.1"/>
    </source>
</evidence>
<organism evidence="1 2">
    <name type="scientific">Gymnopilus junonius</name>
    <name type="common">Spectacular rustgill mushroom</name>
    <name type="synonym">Gymnopilus spectabilis subsp. junonius</name>
    <dbReference type="NCBI Taxonomy" id="109634"/>
    <lineage>
        <taxon>Eukaryota</taxon>
        <taxon>Fungi</taxon>
        <taxon>Dikarya</taxon>
        <taxon>Basidiomycota</taxon>
        <taxon>Agaricomycotina</taxon>
        <taxon>Agaricomycetes</taxon>
        <taxon>Agaricomycetidae</taxon>
        <taxon>Agaricales</taxon>
        <taxon>Agaricineae</taxon>
        <taxon>Hymenogastraceae</taxon>
        <taxon>Gymnopilus</taxon>
    </lineage>
</organism>
<keyword evidence="2" id="KW-1185">Reference proteome</keyword>
<evidence type="ECO:0008006" key="3">
    <source>
        <dbReference type="Google" id="ProtNLM"/>
    </source>
</evidence>
<comment type="caution">
    <text evidence="1">The sequence shown here is derived from an EMBL/GenBank/DDBJ whole genome shotgun (WGS) entry which is preliminary data.</text>
</comment>
<name>A0A9P5N7T3_GYMJU</name>
<sequence length="535" mass="58547">MGAQHTIDLLAMSEDVLIYTVSFLEPPEILCLSATCKTLHTLASLRIVWTNACNFHVKGLGYPFPATSTSALDNIPTDELTFATIHAWSLAKRWITGFSGPRRVKYISGTSGTLVSDVKFMPGRKGKLVVTISKVIWSALTVWSLGGSAPDGGMADGEEGSRKVCEWSPRGAIFTGYVVNEDEKSPATFALSVHLNEEQSVKVLKLSFAENASYSLEELYSVDTDMKPITLAGDLLALSNDVSQTAIWNWREGTYAILEHSTDGPSIFQSNECHQIVFAHQSVLVARARSIHLFPFPELKHPTPGAEPLPPYPAIASHSFGWVDGQSVAICPFLDKSLESGAVDRPSWQPLSILVRGESDDPWSSDVHNLELYALDPNPNFMSSSEVSNSAALQEGPGHEQNYDVTPPPYIFPPRLSNKTPCLRGSLRCKKIILGRFGTAVWIQPRDRFPGGLLADIPWHMIPPTDTHESIVVTVFPGSLSPESSRSGRRRDGVVVGRKIFGNELNTSWTSIDYDEVGGRIALVSSFGRVVILEL</sequence>
<dbReference type="SUPFAM" id="SSF81383">
    <property type="entry name" value="F-box domain"/>
    <property type="match status" value="1"/>
</dbReference>
<dbReference type="EMBL" id="JADNYJ010000245">
    <property type="protein sequence ID" value="KAF8873177.1"/>
    <property type="molecule type" value="Genomic_DNA"/>
</dbReference>
<dbReference type="AlphaFoldDB" id="A0A9P5N7T3"/>
<proteinExistence type="predicted"/>
<dbReference type="InterPro" id="IPR036047">
    <property type="entry name" value="F-box-like_dom_sf"/>
</dbReference>
<dbReference type="Proteomes" id="UP000724874">
    <property type="component" value="Unassembled WGS sequence"/>
</dbReference>
<evidence type="ECO:0000313" key="2">
    <source>
        <dbReference type="Proteomes" id="UP000724874"/>
    </source>
</evidence>
<protein>
    <recommendedName>
        <fullName evidence="3">F-box domain-containing protein</fullName>
    </recommendedName>
</protein>
<dbReference type="OrthoDB" id="3034442at2759"/>